<protein>
    <submittedName>
        <fullName evidence="1">Uncharacterized protein</fullName>
    </submittedName>
</protein>
<dbReference type="Proteomes" id="UP000276133">
    <property type="component" value="Unassembled WGS sequence"/>
</dbReference>
<comment type="caution">
    <text evidence="1">The sequence shown here is derived from an EMBL/GenBank/DDBJ whole genome shotgun (WGS) entry which is preliminary data.</text>
</comment>
<gene>
    <name evidence="1" type="ORF">BpHYR1_023751</name>
</gene>
<name>A0A3M7RQC8_BRAPC</name>
<keyword evidence="2" id="KW-1185">Reference proteome</keyword>
<organism evidence="1 2">
    <name type="scientific">Brachionus plicatilis</name>
    <name type="common">Marine rotifer</name>
    <name type="synonym">Brachionus muelleri</name>
    <dbReference type="NCBI Taxonomy" id="10195"/>
    <lineage>
        <taxon>Eukaryota</taxon>
        <taxon>Metazoa</taxon>
        <taxon>Spiralia</taxon>
        <taxon>Gnathifera</taxon>
        <taxon>Rotifera</taxon>
        <taxon>Eurotatoria</taxon>
        <taxon>Monogononta</taxon>
        <taxon>Pseudotrocha</taxon>
        <taxon>Ploima</taxon>
        <taxon>Brachionidae</taxon>
        <taxon>Brachionus</taxon>
    </lineage>
</organism>
<dbReference type="AlphaFoldDB" id="A0A3M7RQC8"/>
<evidence type="ECO:0000313" key="1">
    <source>
        <dbReference type="EMBL" id="RNA25742.1"/>
    </source>
</evidence>
<evidence type="ECO:0000313" key="2">
    <source>
        <dbReference type="Proteomes" id="UP000276133"/>
    </source>
</evidence>
<accession>A0A3M7RQC8</accession>
<dbReference type="EMBL" id="REGN01002867">
    <property type="protein sequence ID" value="RNA25742.1"/>
    <property type="molecule type" value="Genomic_DNA"/>
</dbReference>
<reference evidence="1 2" key="1">
    <citation type="journal article" date="2018" name="Sci. Rep.">
        <title>Genomic signatures of local adaptation to the degree of environmental predictability in rotifers.</title>
        <authorList>
            <person name="Franch-Gras L."/>
            <person name="Hahn C."/>
            <person name="Garcia-Roger E.M."/>
            <person name="Carmona M.J."/>
            <person name="Serra M."/>
            <person name="Gomez A."/>
        </authorList>
    </citation>
    <scope>NUCLEOTIDE SEQUENCE [LARGE SCALE GENOMIC DNA]</scope>
    <source>
        <strain evidence="1">HYR1</strain>
    </source>
</reference>
<proteinExistence type="predicted"/>
<sequence>MVKILFNQKDGEKSFQEMRLEYDIKIRNSIETKSTKIELANHCVIVNFGTKIKNKVLKVPNLKF</sequence>